<evidence type="ECO:0000313" key="1">
    <source>
        <dbReference type="EMBL" id="VDK45140.1"/>
    </source>
</evidence>
<reference evidence="1 2" key="2">
    <citation type="submission" date="2018-11" db="EMBL/GenBank/DDBJ databases">
        <authorList>
            <consortium name="Pathogen Informatics"/>
        </authorList>
    </citation>
    <scope>NUCLEOTIDE SEQUENCE [LARGE SCALE GENOMIC DNA]</scope>
</reference>
<dbReference type="AlphaFoldDB" id="A0A0M3JUX6"/>
<proteinExistence type="predicted"/>
<dbReference type="PANTHER" id="PTHR21581">
    <property type="entry name" value="D-ALANYL-D-ALANINE CARBOXYPEPTIDASE"/>
    <property type="match status" value="1"/>
</dbReference>
<accession>A0A0M3JUX6</accession>
<gene>
    <name evidence="1" type="ORF">ASIM_LOCUS11472</name>
</gene>
<protein>
    <submittedName>
        <fullName evidence="3">TPR_REGION domain-containing protein</fullName>
    </submittedName>
</protein>
<dbReference type="InterPro" id="IPR011990">
    <property type="entry name" value="TPR-like_helical_dom_sf"/>
</dbReference>
<dbReference type="Gene3D" id="1.25.40.10">
    <property type="entry name" value="Tetratricopeptide repeat domain"/>
    <property type="match status" value="1"/>
</dbReference>
<dbReference type="SUPFAM" id="SSF48452">
    <property type="entry name" value="TPR-like"/>
    <property type="match status" value="1"/>
</dbReference>
<dbReference type="Proteomes" id="UP000267096">
    <property type="component" value="Unassembled WGS sequence"/>
</dbReference>
<dbReference type="GO" id="GO:0005794">
    <property type="term" value="C:Golgi apparatus"/>
    <property type="evidence" value="ECO:0007669"/>
    <property type="project" value="TreeGrafter"/>
</dbReference>
<evidence type="ECO:0000313" key="3">
    <source>
        <dbReference type="WBParaSite" id="ASIM_0001200601-mRNA-1"/>
    </source>
</evidence>
<dbReference type="OrthoDB" id="428342at2759"/>
<evidence type="ECO:0000313" key="2">
    <source>
        <dbReference type="Proteomes" id="UP000267096"/>
    </source>
</evidence>
<keyword evidence="2" id="KW-1185">Reference proteome</keyword>
<dbReference type="EMBL" id="UYRR01031072">
    <property type="protein sequence ID" value="VDK45140.1"/>
    <property type="molecule type" value="Genomic_DNA"/>
</dbReference>
<reference evidence="3" key="1">
    <citation type="submission" date="2017-02" db="UniProtKB">
        <authorList>
            <consortium name="WormBaseParasite"/>
        </authorList>
    </citation>
    <scope>IDENTIFICATION</scope>
</reference>
<dbReference type="PANTHER" id="PTHR21581:SF6">
    <property type="entry name" value="TRAFFICKING PROTEIN PARTICLE COMPLEX SUBUNIT 12"/>
    <property type="match status" value="1"/>
</dbReference>
<dbReference type="GO" id="GO:0030008">
    <property type="term" value="C:TRAPP complex"/>
    <property type="evidence" value="ECO:0007669"/>
    <property type="project" value="TreeGrafter"/>
</dbReference>
<name>A0A0M3JUX6_ANISI</name>
<dbReference type="WBParaSite" id="ASIM_0001200601-mRNA-1">
    <property type="protein sequence ID" value="ASIM_0001200601-mRNA-1"/>
    <property type="gene ID" value="ASIM_0001200601"/>
</dbReference>
<sequence>MYTLLNDELLPFEELDAPDLYFQYYPTIYTDSRKGSLVPFSLRLVHAESLRFTPYPWAATKRIDALEMNVQKVYLLSRMMSVCDPKCFKQFDTQVIRNLKEKQTTNAQHLDLWKQRLLSVQKIRARTLFFLKEYGTSMSLYGRIASQEENESHRLAIRLMLARMALSIGSEKEAERYFKEVTQLDEDEILVYKSLKCIFNGNYSQAYEHLQRISKTVQSNAKIRNNTAVCLLYIGKPLDALKILNDQHSTNGNGSDVVPNEPICINSVNIAELATCAIKQYKVSN</sequence>
<organism evidence="3">
    <name type="scientific">Anisakis simplex</name>
    <name type="common">Herring worm</name>
    <dbReference type="NCBI Taxonomy" id="6269"/>
    <lineage>
        <taxon>Eukaryota</taxon>
        <taxon>Metazoa</taxon>
        <taxon>Ecdysozoa</taxon>
        <taxon>Nematoda</taxon>
        <taxon>Chromadorea</taxon>
        <taxon>Rhabditida</taxon>
        <taxon>Spirurina</taxon>
        <taxon>Ascaridomorpha</taxon>
        <taxon>Ascaridoidea</taxon>
        <taxon>Anisakidae</taxon>
        <taxon>Anisakis</taxon>
        <taxon>Anisakis simplex complex</taxon>
    </lineage>
</organism>